<dbReference type="Gene3D" id="3.10.450.50">
    <property type="match status" value="1"/>
</dbReference>
<organism evidence="2 3">
    <name type="scientific">Nocardia wallacei</name>
    <dbReference type="NCBI Taxonomy" id="480035"/>
    <lineage>
        <taxon>Bacteria</taxon>
        <taxon>Bacillati</taxon>
        <taxon>Actinomycetota</taxon>
        <taxon>Actinomycetes</taxon>
        <taxon>Mycobacteriales</taxon>
        <taxon>Nocardiaceae</taxon>
        <taxon>Nocardia</taxon>
    </lineage>
</organism>
<evidence type="ECO:0000313" key="3">
    <source>
        <dbReference type="Proteomes" id="UP000516173"/>
    </source>
</evidence>
<dbReference type="Pfam" id="PF12680">
    <property type="entry name" value="SnoaL_2"/>
    <property type="match status" value="1"/>
</dbReference>
<dbReference type="Proteomes" id="UP000516173">
    <property type="component" value="Chromosome"/>
</dbReference>
<dbReference type="InterPro" id="IPR037401">
    <property type="entry name" value="SnoaL-like"/>
</dbReference>
<dbReference type="KEGG" id="nwl:NWFMUON74_37600"/>
<evidence type="ECO:0000313" key="2">
    <source>
        <dbReference type="EMBL" id="BCK55988.1"/>
    </source>
</evidence>
<feature type="domain" description="SnoaL-like" evidence="1">
    <location>
        <begin position="110"/>
        <end position="200"/>
    </location>
</feature>
<accession>A0A7G1KLG8</accession>
<dbReference type="AlphaFoldDB" id="A0A7G1KLG8"/>
<reference evidence="2 3" key="1">
    <citation type="submission" date="2020-08" db="EMBL/GenBank/DDBJ databases">
        <title>Genome Sequencing of Nocardia wallacei strain FMUON74 and assembly.</title>
        <authorList>
            <person name="Toyokawa M."/>
            <person name="Uesaka K."/>
        </authorList>
    </citation>
    <scope>NUCLEOTIDE SEQUENCE [LARGE SCALE GENOMIC DNA]</scope>
    <source>
        <strain evidence="2 3">FMUON74</strain>
    </source>
</reference>
<name>A0A7G1KLG8_9NOCA</name>
<dbReference type="SUPFAM" id="SSF54427">
    <property type="entry name" value="NTF2-like"/>
    <property type="match status" value="1"/>
</dbReference>
<sequence>MTRTVMVRYRTHASAAEENQRLIENVFAQLHRERPAGLRYTVYRLDDDAGFVHVAAEEPDGASLTASTAFAEFQRDIRSRVPEAPRSARATVVGTYPAPAAGHAAVVAVAFVEAFGKRDMSAVSALLADDVVFESPRVRITNATDVLAAITDFAQAVTGVDIIDAFGDDERAVVVYDMHTGPFGTLRTVDHVVVRHGRIASDTVIFDTRRILA</sequence>
<proteinExistence type="predicted"/>
<keyword evidence="3" id="KW-1185">Reference proteome</keyword>
<protein>
    <recommendedName>
        <fullName evidence="1">SnoaL-like domain-containing protein</fullName>
    </recommendedName>
</protein>
<dbReference type="EMBL" id="AP023396">
    <property type="protein sequence ID" value="BCK55988.1"/>
    <property type="molecule type" value="Genomic_DNA"/>
</dbReference>
<dbReference type="InterPro" id="IPR032710">
    <property type="entry name" value="NTF2-like_dom_sf"/>
</dbReference>
<dbReference type="GeneID" id="80348276"/>
<gene>
    <name evidence="2" type="ORF">NWFMUON74_37600</name>
</gene>
<dbReference type="RefSeq" id="WP_187683149.1">
    <property type="nucleotide sequence ID" value="NZ_AP023396.1"/>
</dbReference>
<evidence type="ECO:0000259" key="1">
    <source>
        <dbReference type="Pfam" id="PF12680"/>
    </source>
</evidence>